<feature type="transmembrane region" description="Helical" evidence="7">
    <location>
        <begin position="221"/>
        <end position="239"/>
    </location>
</feature>
<keyword evidence="9" id="KW-1185">Reference proteome</keyword>
<dbReference type="Proteomes" id="UP001390339">
    <property type="component" value="Unassembled WGS sequence"/>
</dbReference>
<feature type="transmembrane region" description="Helical" evidence="7">
    <location>
        <begin position="312"/>
        <end position="330"/>
    </location>
</feature>
<comment type="subcellular location">
    <subcellularLocation>
        <location evidence="1">Endomembrane system</location>
        <topology evidence="1">Multi-pass membrane protein</topology>
    </subcellularLocation>
    <subcellularLocation>
        <location evidence="7">Endoplasmic reticulum membrane</location>
        <topology evidence="7">Multi-pass membrane protein</topology>
    </subcellularLocation>
</comment>
<protein>
    <recommendedName>
        <fullName evidence="7">Post-GPI attachment to proteins factor 3</fullName>
    </recommendedName>
</protein>
<evidence type="ECO:0000256" key="5">
    <source>
        <dbReference type="ARBA" id="ARBA00022989"/>
    </source>
</evidence>
<keyword evidence="4" id="KW-0732">Signal</keyword>
<keyword evidence="5 7" id="KW-1133">Transmembrane helix</keyword>
<accession>A0ABR2J5R0</accession>
<comment type="similarity">
    <text evidence="7">Belongs to the PGAP3 family.</text>
</comment>
<evidence type="ECO:0000313" key="8">
    <source>
        <dbReference type="EMBL" id="KAK8872987.1"/>
    </source>
</evidence>
<keyword evidence="6 7" id="KW-0472">Membrane</keyword>
<dbReference type="EMBL" id="JAPCWZ010000003">
    <property type="protein sequence ID" value="KAK8872987.1"/>
    <property type="molecule type" value="Genomic_DNA"/>
</dbReference>
<evidence type="ECO:0000313" key="9">
    <source>
        <dbReference type="Proteomes" id="UP001390339"/>
    </source>
</evidence>
<name>A0ABR2J5R0_9PEZI</name>
<proteinExistence type="inferred from homology"/>
<feature type="transmembrane region" description="Helical" evidence="7">
    <location>
        <begin position="342"/>
        <end position="361"/>
    </location>
</feature>
<reference evidence="8 9" key="1">
    <citation type="journal article" date="2024" name="IMA Fungus">
        <title>Apiospora arundinis, a panoply of carbohydrate-active enzymes and secondary metabolites.</title>
        <authorList>
            <person name="Sorensen T."/>
            <person name="Petersen C."/>
            <person name="Muurmann A.T."/>
            <person name="Christiansen J.V."/>
            <person name="Brundto M.L."/>
            <person name="Overgaard C.K."/>
            <person name="Boysen A.T."/>
            <person name="Wollenberg R.D."/>
            <person name="Larsen T.O."/>
            <person name="Sorensen J.L."/>
            <person name="Nielsen K.L."/>
            <person name="Sondergaard T.E."/>
        </authorList>
    </citation>
    <scope>NUCLEOTIDE SEQUENCE [LARGE SCALE GENOMIC DNA]</scope>
    <source>
        <strain evidence="8 9">AAU 773</strain>
    </source>
</reference>
<dbReference type="PANTHER" id="PTHR13148:SF0">
    <property type="entry name" value="POST-GPI ATTACHMENT TO PROTEINS FACTOR 3"/>
    <property type="match status" value="1"/>
</dbReference>
<evidence type="ECO:0000256" key="7">
    <source>
        <dbReference type="RuleBase" id="RU365066"/>
    </source>
</evidence>
<keyword evidence="7" id="KW-0256">Endoplasmic reticulum</keyword>
<evidence type="ECO:0000256" key="6">
    <source>
        <dbReference type="ARBA" id="ARBA00023136"/>
    </source>
</evidence>
<comment type="caution">
    <text evidence="7">Lacks conserved residue(s) required for the propagation of feature annotation.</text>
</comment>
<dbReference type="InterPro" id="IPR007217">
    <property type="entry name" value="Per1-like"/>
</dbReference>
<organism evidence="8 9">
    <name type="scientific">Apiospora arundinis</name>
    <dbReference type="NCBI Taxonomy" id="335852"/>
    <lineage>
        <taxon>Eukaryota</taxon>
        <taxon>Fungi</taxon>
        <taxon>Dikarya</taxon>
        <taxon>Ascomycota</taxon>
        <taxon>Pezizomycotina</taxon>
        <taxon>Sordariomycetes</taxon>
        <taxon>Xylariomycetidae</taxon>
        <taxon>Amphisphaeriales</taxon>
        <taxon>Apiosporaceae</taxon>
        <taxon>Apiospora</taxon>
    </lineage>
</organism>
<feature type="transmembrane region" description="Helical" evidence="7">
    <location>
        <begin position="189"/>
        <end position="209"/>
    </location>
</feature>
<dbReference type="PANTHER" id="PTHR13148">
    <property type="entry name" value="PER1-RELATED"/>
    <property type="match status" value="1"/>
</dbReference>
<evidence type="ECO:0000256" key="1">
    <source>
        <dbReference type="ARBA" id="ARBA00004127"/>
    </source>
</evidence>
<comment type="caution">
    <text evidence="8">The sequence shown here is derived from an EMBL/GenBank/DDBJ whole genome shotgun (WGS) entry which is preliminary data.</text>
</comment>
<comment type="function">
    <text evidence="7">Involved in the lipid remodeling steps of GPI-anchor maturation.</text>
</comment>
<keyword evidence="3 7" id="KW-0812">Transmembrane</keyword>
<sequence length="376" mass="43562">MLLPGIWHLALIFTYDQSFSFSLSSLLHKTTNTSPESALPSIANAYIMLARLYARIPRLIAALLVLCLLLHTAQASTGDRLPEFRECVKICERENCYSEKPTPIPIHRRLLLWTCPQECDHTCQHIVTAKRVARGEDITQFHGKWPFVRVLGMQEPFSVLFSVGNFLAHQNGLAKLREQIPASYHLRPYYEMFAYFGMAAWVFSTIFHIRDFAATEQMDYLAAGADVLYGMYYTPMLVFRVERPSPRRLSLIRLWTILCCTLYGCHVLYLKMWKWDYSYNMTANVIVGLIQNSILTYWSYKQYREIRQLWTILPGILVAWLLMAMSLELLDFPPLWGAIDAHSLWHLGTIPVAAIWYRFLVKDAQEDISSNAKLKF</sequence>
<dbReference type="Pfam" id="PF04080">
    <property type="entry name" value="Per1"/>
    <property type="match status" value="1"/>
</dbReference>
<evidence type="ECO:0000256" key="3">
    <source>
        <dbReference type="ARBA" id="ARBA00022692"/>
    </source>
</evidence>
<gene>
    <name evidence="8" type="ORF">PGQ11_003501</name>
</gene>
<evidence type="ECO:0000256" key="2">
    <source>
        <dbReference type="ARBA" id="ARBA00022502"/>
    </source>
</evidence>
<evidence type="ECO:0000256" key="4">
    <source>
        <dbReference type="ARBA" id="ARBA00022729"/>
    </source>
</evidence>
<feature type="transmembrane region" description="Helical" evidence="7">
    <location>
        <begin position="251"/>
        <end position="269"/>
    </location>
</feature>
<keyword evidence="2 7" id="KW-0337">GPI-anchor biosynthesis</keyword>